<evidence type="ECO:0000313" key="1">
    <source>
        <dbReference type="EMBL" id="BDI28409.1"/>
    </source>
</evidence>
<protein>
    <submittedName>
        <fullName evidence="1">Uncharacterized protein</fullName>
    </submittedName>
</protein>
<reference evidence="1 2" key="1">
    <citation type="journal article" date="2019" name="Int. J. Syst. Evol. Microbiol.">
        <title>Capsulimonas corticalis gen. nov., sp. nov., an aerobic capsulated bacterium, of a novel bacterial order, Capsulimonadales ord. nov., of the class Armatimonadia of the phylum Armatimonadetes.</title>
        <authorList>
            <person name="Li J."/>
            <person name="Kudo C."/>
            <person name="Tonouchi A."/>
        </authorList>
    </citation>
    <scope>NUCLEOTIDE SEQUENCE [LARGE SCALE GENOMIC DNA]</scope>
    <source>
        <strain evidence="1 2">AX-7</strain>
    </source>
</reference>
<dbReference type="AlphaFoldDB" id="A0A402D2U3"/>
<dbReference type="Proteomes" id="UP000287394">
    <property type="component" value="Chromosome"/>
</dbReference>
<accession>A0A402D2U3</accession>
<dbReference type="InterPro" id="IPR036034">
    <property type="entry name" value="PDZ_sf"/>
</dbReference>
<proteinExistence type="predicted"/>
<organism evidence="1 2">
    <name type="scientific">Capsulimonas corticalis</name>
    <dbReference type="NCBI Taxonomy" id="2219043"/>
    <lineage>
        <taxon>Bacteria</taxon>
        <taxon>Bacillati</taxon>
        <taxon>Armatimonadota</taxon>
        <taxon>Armatimonadia</taxon>
        <taxon>Capsulimonadales</taxon>
        <taxon>Capsulimonadaceae</taxon>
        <taxon>Capsulimonas</taxon>
    </lineage>
</organism>
<dbReference type="SUPFAM" id="SSF50156">
    <property type="entry name" value="PDZ domain-like"/>
    <property type="match status" value="1"/>
</dbReference>
<sequence>MIDFSRRRVRLCAIGAVALCSLASCGGRAVGTPSEPDVSLEGHLSTVPITIDQGHIFAAVEVNGKPAVFVLDTAAGADVLSVTAAKRLGVIASDPKKPLVATGAGGHQQTWLAHLETLKAGGAVLRQSPVFLLDLPPILKADVLLGYEFLHRFVTTIDYQARTVTFRDAAPPSADGAAALPFVLTGNVPGIEAELDGKRGRFQIDTGDAGAIDVNTPFVTRDHLRDKYPKRMDMITGLGVGGEERSSIVRIGSLKIGSVTIANPIADLSLQKQGAFAASDVSGSLGYGVLSRFKVTLDYQSAKIVLEDAGLGDQSFPYNRSGVGYSLSGGVPTVTDVIAGSPAEQVGVRAGDQIVEINGVPMDDGGIRQLRDAVRGAPGENVRLKLRAPDKATRDITLTLRELL</sequence>
<dbReference type="InterPro" id="IPR034122">
    <property type="entry name" value="Retropepsin-like_bacterial"/>
</dbReference>
<dbReference type="PROSITE" id="PS51257">
    <property type="entry name" value="PROKAR_LIPOPROTEIN"/>
    <property type="match status" value="1"/>
</dbReference>
<dbReference type="SUPFAM" id="SSF50630">
    <property type="entry name" value="Acid proteases"/>
    <property type="match status" value="1"/>
</dbReference>
<dbReference type="Pfam" id="PF17820">
    <property type="entry name" value="PDZ_6"/>
    <property type="match status" value="1"/>
</dbReference>
<dbReference type="SMART" id="SM00228">
    <property type="entry name" value="PDZ"/>
    <property type="match status" value="1"/>
</dbReference>
<dbReference type="CDD" id="cd05483">
    <property type="entry name" value="retropepsin_like_bacteria"/>
    <property type="match status" value="1"/>
</dbReference>
<dbReference type="PROSITE" id="PS50106">
    <property type="entry name" value="PDZ"/>
    <property type="match status" value="1"/>
</dbReference>
<gene>
    <name evidence="1" type="ORF">CCAX7_004600</name>
</gene>
<dbReference type="InterPro" id="IPR001478">
    <property type="entry name" value="PDZ"/>
</dbReference>
<dbReference type="InterPro" id="IPR021109">
    <property type="entry name" value="Peptidase_aspartic_dom_sf"/>
</dbReference>
<dbReference type="EMBL" id="AP025739">
    <property type="protein sequence ID" value="BDI28409.1"/>
    <property type="molecule type" value="Genomic_DNA"/>
</dbReference>
<dbReference type="OrthoDB" id="198130at2"/>
<name>A0A402D2U3_9BACT</name>
<dbReference type="Pfam" id="PF13975">
    <property type="entry name" value="gag-asp_proteas"/>
    <property type="match status" value="1"/>
</dbReference>
<dbReference type="RefSeq" id="WP_119323847.1">
    <property type="nucleotide sequence ID" value="NZ_AP025739.1"/>
</dbReference>
<dbReference type="InterPro" id="IPR041489">
    <property type="entry name" value="PDZ_6"/>
</dbReference>
<dbReference type="Gene3D" id="2.30.42.10">
    <property type="match status" value="1"/>
</dbReference>
<dbReference type="Gene3D" id="2.40.70.10">
    <property type="entry name" value="Acid Proteases"/>
    <property type="match status" value="2"/>
</dbReference>
<keyword evidence="2" id="KW-1185">Reference proteome</keyword>
<evidence type="ECO:0000313" key="2">
    <source>
        <dbReference type="Proteomes" id="UP000287394"/>
    </source>
</evidence>
<dbReference type="KEGG" id="ccot:CCAX7_004600"/>